<comment type="caution">
    <text evidence="2">The sequence shown here is derived from an EMBL/GenBank/DDBJ whole genome shotgun (WGS) entry which is preliminary data.</text>
</comment>
<dbReference type="Proteomes" id="UP001500827">
    <property type="component" value="Unassembled WGS sequence"/>
</dbReference>
<feature type="coiled-coil region" evidence="1">
    <location>
        <begin position="131"/>
        <end position="180"/>
    </location>
</feature>
<organism evidence="2 3">
    <name type="scientific">Sphingomonas limnosediminicola</name>
    <dbReference type="NCBI Taxonomy" id="940133"/>
    <lineage>
        <taxon>Bacteria</taxon>
        <taxon>Pseudomonadati</taxon>
        <taxon>Pseudomonadota</taxon>
        <taxon>Alphaproteobacteria</taxon>
        <taxon>Sphingomonadales</taxon>
        <taxon>Sphingomonadaceae</taxon>
        <taxon>Sphingomonas</taxon>
    </lineage>
</organism>
<sequence>MIRDNIESKPIGLLSSHEDQVEHVATEKELAAVAKWRRERDERHRRYGYWADWGDPKIPKWERLYQGRLMVRLEDVRLKTERYRWGETMQRSFAESRVRKLEPAIPRILATIAAMAAAKTSNAAFDERERIAAAEEAKRRADAERRRKHEQSAAALLDELMELQSRADRLRALLVALRRTESGGRVGRLLEWTEGRLEGLEQSLGGSALEQRLEKAGLFDAEDEAGTR</sequence>
<proteinExistence type="predicted"/>
<dbReference type="EMBL" id="BAABBM010000001">
    <property type="protein sequence ID" value="GAA3894788.1"/>
    <property type="molecule type" value="Genomic_DNA"/>
</dbReference>
<dbReference type="RefSeq" id="WP_344698805.1">
    <property type="nucleotide sequence ID" value="NZ_BAABBM010000001.1"/>
</dbReference>
<evidence type="ECO:0000313" key="3">
    <source>
        <dbReference type="Proteomes" id="UP001500827"/>
    </source>
</evidence>
<evidence type="ECO:0000256" key="1">
    <source>
        <dbReference type="SAM" id="Coils"/>
    </source>
</evidence>
<protein>
    <submittedName>
        <fullName evidence="2">Uncharacterized protein</fullName>
    </submittedName>
</protein>
<reference evidence="3" key="1">
    <citation type="journal article" date="2019" name="Int. J. Syst. Evol. Microbiol.">
        <title>The Global Catalogue of Microorganisms (GCM) 10K type strain sequencing project: providing services to taxonomists for standard genome sequencing and annotation.</title>
        <authorList>
            <consortium name="The Broad Institute Genomics Platform"/>
            <consortium name="The Broad Institute Genome Sequencing Center for Infectious Disease"/>
            <person name="Wu L."/>
            <person name="Ma J."/>
        </authorList>
    </citation>
    <scope>NUCLEOTIDE SEQUENCE [LARGE SCALE GENOMIC DNA]</scope>
    <source>
        <strain evidence="3">JCM 17543</strain>
    </source>
</reference>
<accession>A0ABP7L7X5</accession>
<keyword evidence="3" id="KW-1185">Reference proteome</keyword>
<gene>
    <name evidence="2" type="ORF">GCM10022276_12390</name>
</gene>
<name>A0ABP7L7X5_9SPHN</name>
<evidence type="ECO:0000313" key="2">
    <source>
        <dbReference type="EMBL" id="GAA3894788.1"/>
    </source>
</evidence>
<keyword evidence="1" id="KW-0175">Coiled coil</keyword>